<evidence type="ECO:0008006" key="3">
    <source>
        <dbReference type="Google" id="ProtNLM"/>
    </source>
</evidence>
<proteinExistence type="predicted"/>
<accession>A0ABY1C314</accession>
<reference evidence="1 2" key="1">
    <citation type="submission" date="2016-10" db="EMBL/GenBank/DDBJ databases">
        <authorList>
            <person name="Varghese N."/>
            <person name="Submissions S."/>
        </authorList>
    </citation>
    <scope>NUCLEOTIDE SEQUENCE [LARGE SCALE GENOMIC DNA]</scope>
    <source>
        <strain evidence="1 2">ATCC 19403</strain>
    </source>
</reference>
<evidence type="ECO:0000313" key="2">
    <source>
        <dbReference type="Proteomes" id="UP000198970"/>
    </source>
</evidence>
<dbReference type="EMBL" id="LT630003">
    <property type="protein sequence ID" value="SET58837.1"/>
    <property type="molecule type" value="Genomic_DNA"/>
</dbReference>
<sequence>MEIDHIYICTEIKAPSGDLLVEFGLVEGSSNTHPGQGTANRRFYFHNLMLELLWIENLEEVQSERTKPMRLFERCELTSDKVSPFGIGFRPTKEKDETAPFPSWDYHPIYLPDFLKIQVADNTPLSEPMYFYLSFAMRQDKVSDDKREPMEHKVPLKEVTNVKIHVNQDISLSASAYILNQLHDLSIENDKEHFIELEFDNGTINQSKDFRPNLPLLIKW</sequence>
<organism evidence="1 2">
    <name type="scientific">Lacrimispora sphenoides JCM 1415</name>
    <dbReference type="NCBI Taxonomy" id="1297793"/>
    <lineage>
        <taxon>Bacteria</taxon>
        <taxon>Bacillati</taxon>
        <taxon>Bacillota</taxon>
        <taxon>Clostridia</taxon>
        <taxon>Lachnospirales</taxon>
        <taxon>Lachnospiraceae</taxon>
        <taxon>Lacrimispora</taxon>
    </lineage>
</organism>
<dbReference type="RefSeq" id="WP_054789791.1">
    <property type="nucleotide sequence ID" value="NZ_LT630003.1"/>
</dbReference>
<keyword evidence="2" id="KW-1185">Reference proteome</keyword>
<dbReference type="Proteomes" id="UP000198970">
    <property type="component" value="Chromosome I"/>
</dbReference>
<protein>
    <recommendedName>
        <fullName evidence="3">Glyoxalase-like domain-containing protein</fullName>
    </recommendedName>
</protein>
<name>A0ABY1C314_9FIRM</name>
<evidence type="ECO:0000313" key="1">
    <source>
        <dbReference type="EMBL" id="SET58837.1"/>
    </source>
</evidence>
<gene>
    <name evidence="1" type="ORF">SAMN02745906_0532</name>
</gene>